<sequence length="156" mass="17680">MIKIVYAGDRDIPLIHLLMQRAFAEYDMTDAPSSAMDETMDSIQAAREDGEQGLIAYMDNEPVGMVRFQVHEDAIYFYRLAVIPEQRGCGVATSILKELENIARIDHKMSITCRVRALVTRNVHLYQSLGYKIIGECRVHKASGQEVPVAIMRKHI</sequence>
<evidence type="ECO:0000256" key="2">
    <source>
        <dbReference type="ARBA" id="ARBA00023315"/>
    </source>
</evidence>
<evidence type="ECO:0000259" key="3">
    <source>
        <dbReference type="PROSITE" id="PS51186"/>
    </source>
</evidence>
<dbReference type="InterPro" id="IPR016181">
    <property type="entry name" value="Acyl_CoA_acyltransferase"/>
</dbReference>
<dbReference type="InterPro" id="IPR000182">
    <property type="entry name" value="GNAT_dom"/>
</dbReference>
<proteinExistence type="predicted"/>
<dbReference type="GO" id="GO:0016747">
    <property type="term" value="F:acyltransferase activity, transferring groups other than amino-acyl groups"/>
    <property type="evidence" value="ECO:0007669"/>
    <property type="project" value="InterPro"/>
</dbReference>
<dbReference type="PANTHER" id="PTHR43877:SF2">
    <property type="entry name" value="AMINOALKYLPHOSPHONATE N-ACETYLTRANSFERASE-RELATED"/>
    <property type="match status" value="1"/>
</dbReference>
<dbReference type="Pfam" id="PF00583">
    <property type="entry name" value="Acetyltransf_1"/>
    <property type="match status" value="1"/>
</dbReference>
<keyword evidence="2" id="KW-0012">Acyltransferase</keyword>
<dbReference type="RefSeq" id="WP_353947963.1">
    <property type="nucleotide sequence ID" value="NZ_CP159510.1"/>
</dbReference>
<feature type="domain" description="N-acetyltransferase" evidence="3">
    <location>
        <begin position="2"/>
        <end position="156"/>
    </location>
</feature>
<gene>
    <name evidence="4" type="ORF">ABNN70_12435</name>
</gene>
<dbReference type="AlphaFoldDB" id="A0AAU8IEN8"/>
<dbReference type="InterPro" id="IPR050832">
    <property type="entry name" value="Bact_Acetyltransf"/>
</dbReference>
<protein>
    <submittedName>
        <fullName evidence="4">GNAT family N-acetyltransferase</fullName>
    </submittedName>
</protein>
<organism evidence="4">
    <name type="scientific">Sporolactobacillus sp. Y61</name>
    <dbReference type="NCBI Taxonomy" id="3160863"/>
    <lineage>
        <taxon>Bacteria</taxon>
        <taxon>Bacillati</taxon>
        <taxon>Bacillota</taxon>
        <taxon>Bacilli</taxon>
        <taxon>Bacillales</taxon>
        <taxon>Sporolactobacillaceae</taxon>
        <taxon>Sporolactobacillus</taxon>
    </lineage>
</organism>
<dbReference type="CDD" id="cd04301">
    <property type="entry name" value="NAT_SF"/>
    <property type="match status" value="1"/>
</dbReference>
<dbReference type="PROSITE" id="PS51186">
    <property type="entry name" value="GNAT"/>
    <property type="match status" value="1"/>
</dbReference>
<keyword evidence="1" id="KW-0808">Transferase</keyword>
<accession>A0AAU8IEN8</accession>
<dbReference type="SUPFAM" id="SSF55729">
    <property type="entry name" value="Acyl-CoA N-acyltransferases (Nat)"/>
    <property type="match status" value="1"/>
</dbReference>
<dbReference type="EMBL" id="CP159510">
    <property type="protein sequence ID" value="XCJ16459.1"/>
    <property type="molecule type" value="Genomic_DNA"/>
</dbReference>
<dbReference type="PANTHER" id="PTHR43877">
    <property type="entry name" value="AMINOALKYLPHOSPHONATE N-ACETYLTRANSFERASE-RELATED-RELATED"/>
    <property type="match status" value="1"/>
</dbReference>
<dbReference type="Gene3D" id="3.40.630.30">
    <property type="match status" value="1"/>
</dbReference>
<reference evidence="4" key="1">
    <citation type="submission" date="2024-06" db="EMBL/GenBank/DDBJ databases">
        <authorList>
            <person name="Fan A."/>
            <person name="Zhang F.Y."/>
            <person name="Zhang L."/>
        </authorList>
    </citation>
    <scope>NUCLEOTIDE SEQUENCE</scope>
    <source>
        <strain evidence="4">Y61</strain>
    </source>
</reference>
<evidence type="ECO:0000313" key="4">
    <source>
        <dbReference type="EMBL" id="XCJ16459.1"/>
    </source>
</evidence>
<evidence type="ECO:0000256" key="1">
    <source>
        <dbReference type="ARBA" id="ARBA00022679"/>
    </source>
</evidence>
<name>A0AAU8IEN8_9BACL</name>